<feature type="transmembrane region" description="Helical" evidence="1">
    <location>
        <begin position="40"/>
        <end position="57"/>
    </location>
</feature>
<evidence type="ECO:0000313" key="3">
    <source>
        <dbReference type="Proteomes" id="UP000567067"/>
    </source>
</evidence>
<accession>A0A7W3SX78</accession>
<feature type="transmembrane region" description="Helical" evidence="1">
    <location>
        <begin position="203"/>
        <end position="222"/>
    </location>
</feature>
<sequence length="275" mass="31705">MFPVLIILISILLLSIYIIPSSKTLKLQSFWKWMMEKYPYMIYLMLILLGIASPSLTSKTNSITVWDNLYLRFYGVSPEGGFSLSLFLFYIITYMGYIYLFQVYISDYLSGRFYYMVIRYGSLQNWYFRFIGQVGLGSILFLFGLIILTILMGGVTGQSLQPEISILTGIPYEQVLYHFLVNGWLQMLNYLLIIFISSWVFKAASYNLTMIGILVVAILPMVNKGGWLPTGLNSMGYLSGQWADILRITSVFVVYLLLESGIILYLFKKKLMSFY</sequence>
<dbReference type="Proteomes" id="UP000567067">
    <property type="component" value="Unassembled WGS sequence"/>
</dbReference>
<proteinExistence type="predicted"/>
<name>A0A7W3SX78_9BACL</name>
<evidence type="ECO:0008006" key="4">
    <source>
        <dbReference type="Google" id="ProtNLM"/>
    </source>
</evidence>
<reference evidence="2 3" key="1">
    <citation type="submission" date="2020-08" db="EMBL/GenBank/DDBJ databases">
        <title>Genomic Encyclopedia of Type Strains, Phase III (KMG-III): the genomes of soil and plant-associated and newly described type strains.</title>
        <authorList>
            <person name="Whitman W."/>
        </authorList>
    </citation>
    <scope>NUCLEOTIDE SEQUENCE [LARGE SCALE GENOMIC DNA]</scope>
    <source>
        <strain evidence="2 3">CECT 8693</strain>
    </source>
</reference>
<feature type="transmembrane region" description="Helical" evidence="1">
    <location>
        <begin position="175"/>
        <end position="196"/>
    </location>
</feature>
<organism evidence="2 3">
    <name type="scientific">Fontibacillus solani</name>
    <dbReference type="NCBI Taxonomy" id="1572857"/>
    <lineage>
        <taxon>Bacteria</taxon>
        <taxon>Bacillati</taxon>
        <taxon>Bacillota</taxon>
        <taxon>Bacilli</taxon>
        <taxon>Bacillales</taxon>
        <taxon>Paenibacillaceae</taxon>
        <taxon>Fontibacillus</taxon>
    </lineage>
</organism>
<keyword evidence="1" id="KW-1133">Transmembrane helix</keyword>
<dbReference type="RefSeq" id="WP_182539107.1">
    <property type="nucleotide sequence ID" value="NZ_JACJIP010000037.1"/>
</dbReference>
<keyword evidence="1" id="KW-0812">Transmembrane</keyword>
<evidence type="ECO:0000256" key="1">
    <source>
        <dbReference type="SAM" id="Phobius"/>
    </source>
</evidence>
<feature type="transmembrane region" description="Helical" evidence="1">
    <location>
        <begin position="242"/>
        <end position="267"/>
    </location>
</feature>
<protein>
    <recommendedName>
        <fullName evidence="4">Permease</fullName>
    </recommendedName>
</protein>
<comment type="caution">
    <text evidence="2">The sequence shown here is derived from an EMBL/GenBank/DDBJ whole genome shotgun (WGS) entry which is preliminary data.</text>
</comment>
<dbReference type="EMBL" id="JACJIP010000037">
    <property type="protein sequence ID" value="MBA9087882.1"/>
    <property type="molecule type" value="Genomic_DNA"/>
</dbReference>
<gene>
    <name evidence="2" type="ORF">FHR92_004375</name>
</gene>
<feature type="transmembrane region" description="Helical" evidence="1">
    <location>
        <begin position="130"/>
        <end position="155"/>
    </location>
</feature>
<dbReference type="AlphaFoldDB" id="A0A7W3SX78"/>
<keyword evidence="3" id="KW-1185">Reference proteome</keyword>
<evidence type="ECO:0000313" key="2">
    <source>
        <dbReference type="EMBL" id="MBA9087882.1"/>
    </source>
</evidence>
<keyword evidence="1" id="KW-0472">Membrane</keyword>